<organism evidence="2 3">
    <name type="scientific">Nonomuraea guangzhouensis</name>
    <dbReference type="NCBI Taxonomy" id="1291555"/>
    <lineage>
        <taxon>Bacteria</taxon>
        <taxon>Bacillati</taxon>
        <taxon>Actinomycetota</taxon>
        <taxon>Actinomycetes</taxon>
        <taxon>Streptosporangiales</taxon>
        <taxon>Streptosporangiaceae</taxon>
        <taxon>Nonomuraea</taxon>
    </lineage>
</organism>
<dbReference type="EC" id="1.-.-.-" evidence="2"/>
<dbReference type="PANTHER" id="PTHR34071">
    <property type="entry name" value="5-NITROIMIDAZOLE ANTIBIOTICS RESISTANCE PROTEIN, NIMA-FAMILY-RELATED PROTEIN-RELATED"/>
    <property type="match status" value="1"/>
</dbReference>
<dbReference type="PANTHER" id="PTHR34071:SF2">
    <property type="entry name" value="FLAVIN-NUCLEOTIDE-BINDING PROTEIN"/>
    <property type="match status" value="1"/>
</dbReference>
<dbReference type="RefSeq" id="WP_219530340.1">
    <property type="nucleotide sequence ID" value="NZ_JAHKRM010000008.1"/>
</dbReference>
<comment type="caution">
    <text evidence="2">The sequence shown here is derived from an EMBL/GenBank/DDBJ whole genome shotgun (WGS) entry which is preliminary data.</text>
</comment>
<dbReference type="Pfam" id="PF12900">
    <property type="entry name" value="Pyridox_ox_2"/>
    <property type="match status" value="1"/>
</dbReference>
<reference evidence="3" key="1">
    <citation type="journal article" date="2019" name="Int. J. Syst. Evol. Microbiol.">
        <title>The Global Catalogue of Microorganisms (GCM) 10K type strain sequencing project: providing services to taxonomists for standard genome sequencing and annotation.</title>
        <authorList>
            <consortium name="The Broad Institute Genomics Platform"/>
            <consortium name="The Broad Institute Genome Sequencing Center for Infectious Disease"/>
            <person name="Wu L."/>
            <person name="Ma J."/>
        </authorList>
    </citation>
    <scope>NUCLEOTIDE SEQUENCE [LARGE SCALE GENOMIC DNA]</scope>
    <source>
        <strain evidence="3">CGMCC 1.15399</strain>
    </source>
</reference>
<keyword evidence="2" id="KW-0560">Oxidoreductase</keyword>
<gene>
    <name evidence="2" type="ORF">ACFSJ0_06475</name>
</gene>
<evidence type="ECO:0000256" key="1">
    <source>
        <dbReference type="SAM" id="MobiDB-lite"/>
    </source>
</evidence>
<dbReference type="GO" id="GO:0016491">
    <property type="term" value="F:oxidoreductase activity"/>
    <property type="evidence" value="ECO:0007669"/>
    <property type="project" value="UniProtKB-KW"/>
</dbReference>
<feature type="compositionally biased region" description="Basic and acidic residues" evidence="1">
    <location>
        <begin position="10"/>
        <end position="20"/>
    </location>
</feature>
<sequence>MLSTTPRTTLGREKHRGSNDRNDLYEVLDTGLFCHLGVVVDGHPMVVPTGYGRLGETLYLHGSTGARSLRAGNGAEVCVTVTHVDGIVLARSIFHHSVNYRSAIIYGHARLLTDPEERLTGLRVLSEQLAPGQWDYVRKPSPKELAATAVLALSLEEASVKMRRGGPMDEEDDYALPVWAGVLPLVTSWGEPVPDPALPEGIDVPVHIRGRE</sequence>
<name>A0ABW4G2B0_9ACTN</name>
<keyword evidence="3" id="KW-1185">Reference proteome</keyword>
<proteinExistence type="predicted"/>
<evidence type="ECO:0000313" key="2">
    <source>
        <dbReference type="EMBL" id="MFD1536669.1"/>
    </source>
</evidence>
<dbReference type="EMBL" id="JBHUCM010000005">
    <property type="protein sequence ID" value="MFD1536669.1"/>
    <property type="molecule type" value="Genomic_DNA"/>
</dbReference>
<evidence type="ECO:0000313" key="3">
    <source>
        <dbReference type="Proteomes" id="UP001597097"/>
    </source>
</evidence>
<feature type="region of interest" description="Disordered" evidence="1">
    <location>
        <begin position="1"/>
        <end position="20"/>
    </location>
</feature>
<protein>
    <submittedName>
        <fullName evidence="2">Pyridoxamine 5'-phosphate oxidase family protein</fullName>
        <ecNumber evidence="2">1.-.-.-</ecNumber>
    </submittedName>
</protein>
<dbReference type="InterPro" id="IPR024747">
    <property type="entry name" value="Pyridox_Oxase-rel"/>
</dbReference>
<accession>A0ABW4G2B0</accession>
<dbReference type="Proteomes" id="UP001597097">
    <property type="component" value="Unassembled WGS sequence"/>
</dbReference>